<name>A0A062V1L2_9EURY</name>
<reference evidence="1 2" key="1">
    <citation type="journal article" date="2013" name="Nature">
        <title>Anaerobic oxidation of methane coupled to nitrate reduction in a novel archaeal lineage.</title>
        <authorList>
            <person name="Haroon M.F."/>
            <person name="Hu S."/>
            <person name="Shi Y."/>
            <person name="Imelfort M."/>
            <person name="Keller J."/>
            <person name="Hugenholtz P."/>
            <person name="Yuan Z."/>
            <person name="Tyson G.W."/>
        </authorList>
    </citation>
    <scope>NUCLEOTIDE SEQUENCE [LARGE SCALE GENOMIC DNA]</scope>
    <source>
        <strain evidence="1 2">ANME-2d</strain>
    </source>
</reference>
<protein>
    <recommendedName>
        <fullName evidence="3">BrnT family toxin</fullName>
    </recommendedName>
</protein>
<dbReference type="AlphaFoldDB" id="A0A062V1L2"/>
<comment type="caution">
    <text evidence="1">The sequence shown here is derived from an EMBL/GenBank/DDBJ whole genome shotgun (WGS) entry which is preliminary data.</text>
</comment>
<dbReference type="Proteomes" id="UP000027153">
    <property type="component" value="Unassembled WGS sequence"/>
</dbReference>
<dbReference type="RefSeq" id="WP_048092157.1">
    <property type="nucleotide sequence ID" value="NZ_JMIY01000007.1"/>
</dbReference>
<evidence type="ECO:0008006" key="3">
    <source>
        <dbReference type="Google" id="ProtNLM"/>
    </source>
</evidence>
<evidence type="ECO:0000313" key="1">
    <source>
        <dbReference type="EMBL" id="KCZ70508.1"/>
    </source>
</evidence>
<proteinExistence type="predicted"/>
<dbReference type="EMBL" id="JMIY01000007">
    <property type="protein sequence ID" value="KCZ70508.1"/>
    <property type="molecule type" value="Genomic_DNA"/>
</dbReference>
<dbReference type="OrthoDB" id="146192at2157"/>
<dbReference type="Pfam" id="PF04365">
    <property type="entry name" value="BrnT_toxin"/>
    <property type="match status" value="1"/>
</dbReference>
<keyword evidence="2" id="KW-1185">Reference proteome</keyword>
<sequence length="96" mass="11411">MWIKEILWIEKFVSKIRQKHNIAIEEVEEALNSNALFRRVKRGRVSGEDVYVAYGQTRDGRYLFIVFIYKSSNTALIISARDMTFKERKYYNAKKA</sequence>
<dbReference type="Gene3D" id="3.10.450.530">
    <property type="entry name" value="Ribonuclease toxin, BrnT, of type II toxin-antitoxin system"/>
    <property type="match status" value="1"/>
</dbReference>
<dbReference type="InterPro" id="IPR038573">
    <property type="entry name" value="BrnT_sf"/>
</dbReference>
<organism evidence="1 2">
    <name type="scientific">Candidatus Methanoperedens nitratireducens</name>
    <dbReference type="NCBI Taxonomy" id="1392998"/>
    <lineage>
        <taxon>Archaea</taxon>
        <taxon>Methanobacteriati</taxon>
        <taxon>Methanobacteriota</taxon>
        <taxon>Stenosarchaea group</taxon>
        <taxon>Methanomicrobia</taxon>
        <taxon>Methanosarcinales</taxon>
        <taxon>ANME-2 cluster</taxon>
        <taxon>Candidatus Methanoperedentaceae</taxon>
        <taxon>Candidatus Methanoperedens</taxon>
    </lineage>
</organism>
<dbReference type="InterPro" id="IPR007460">
    <property type="entry name" value="BrnT_toxin"/>
</dbReference>
<accession>A0A062V1L2</accession>
<gene>
    <name evidence="1" type="ORF">ANME2D_02528</name>
</gene>
<evidence type="ECO:0000313" key="2">
    <source>
        <dbReference type="Proteomes" id="UP000027153"/>
    </source>
</evidence>